<keyword evidence="6" id="KW-1185">Reference proteome</keyword>
<evidence type="ECO:0000259" key="4">
    <source>
        <dbReference type="Pfam" id="PF10342"/>
    </source>
</evidence>
<organism evidence="5 6">
    <name type="scientific">Calocera viscosa (strain TUFC12733)</name>
    <dbReference type="NCBI Taxonomy" id="1330018"/>
    <lineage>
        <taxon>Eukaryota</taxon>
        <taxon>Fungi</taxon>
        <taxon>Dikarya</taxon>
        <taxon>Basidiomycota</taxon>
        <taxon>Agaricomycotina</taxon>
        <taxon>Dacrymycetes</taxon>
        <taxon>Dacrymycetales</taxon>
        <taxon>Dacrymycetaceae</taxon>
        <taxon>Calocera</taxon>
    </lineage>
</organism>
<feature type="domain" description="Yeast cell wall synthesis Kre9/Knh1-like N-terminal" evidence="4">
    <location>
        <begin position="21"/>
        <end position="114"/>
    </location>
</feature>
<sequence>MQFLLLALAALPLIRALTISSPTAAQGWAGNTTVQITWTSIAGDPTTFSIELSRPNQNLGPYGGSLAVGNNVPTANDQFTFELPQVPPGGGYLIQFVNISNINTVYAQSDIFTVAENDTVSTATSASSTTGSVTGSTSLTSTSASSGSSSSSASSTSASTTASPTSFSAATSIVSPTWLRELVATSAVLSVGIAVGFGLLA</sequence>
<evidence type="ECO:0000256" key="3">
    <source>
        <dbReference type="SAM" id="SignalP"/>
    </source>
</evidence>
<accession>A0A167JYH6</accession>
<proteinExistence type="predicted"/>
<feature type="chain" id="PRO_5007889064" description="Yeast cell wall synthesis Kre9/Knh1-like N-terminal domain-containing protein" evidence="3">
    <location>
        <begin position="17"/>
        <end position="201"/>
    </location>
</feature>
<dbReference type="InterPro" id="IPR018466">
    <property type="entry name" value="Kre9/Knh1-like_N"/>
</dbReference>
<dbReference type="EMBL" id="KV417297">
    <property type="protein sequence ID" value="KZO94075.1"/>
    <property type="molecule type" value="Genomic_DNA"/>
</dbReference>
<dbReference type="PANTHER" id="PTHR35185:SF1">
    <property type="entry name" value="UPF0619 GPI-ANCHORED MEMBRANE PROTEIN C1322.10"/>
    <property type="match status" value="1"/>
</dbReference>
<evidence type="ECO:0000256" key="2">
    <source>
        <dbReference type="SAM" id="MobiDB-lite"/>
    </source>
</evidence>
<dbReference type="Proteomes" id="UP000076738">
    <property type="component" value="Unassembled WGS sequence"/>
</dbReference>
<evidence type="ECO:0000313" key="5">
    <source>
        <dbReference type="EMBL" id="KZO94075.1"/>
    </source>
</evidence>
<dbReference type="AlphaFoldDB" id="A0A167JYH6"/>
<dbReference type="OrthoDB" id="5420143at2759"/>
<dbReference type="Pfam" id="PF10342">
    <property type="entry name" value="Kre9_KNH"/>
    <property type="match status" value="1"/>
</dbReference>
<dbReference type="InterPro" id="IPR052479">
    <property type="entry name" value="GPI-anchor_Adhesion_Reg"/>
</dbReference>
<evidence type="ECO:0000256" key="1">
    <source>
        <dbReference type="ARBA" id="ARBA00022729"/>
    </source>
</evidence>
<feature type="signal peptide" evidence="3">
    <location>
        <begin position="1"/>
        <end position="16"/>
    </location>
</feature>
<feature type="region of interest" description="Disordered" evidence="2">
    <location>
        <begin position="123"/>
        <end position="164"/>
    </location>
</feature>
<protein>
    <recommendedName>
        <fullName evidence="4">Yeast cell wall synthesis Kre9/Knh1-like N-terminal domain-containing protein</fullName>
    </recommendedName>
</protein>
<dbReference type="PANTHER" id="PTHR35185">
    <property type="entry name" value="SERINE/THREONINE-RICH PROTEIN ADG2-RELATED"/>
    <property type="match status" value="1"/>
</dbReference>
<name>A0A167JYH6_CALVF</name>
<evidence type="ECO:0000313" key="6">
    <source>
        <dbReference type="Proteomes" id="UP000076738"/>
    </source>
</evidence>
<gene>
    <name evidence="5" type="ORF">CALVIDRAFT_233016</name>
</gene>
<keyword evidence="1 3" id="KW-0732">Signal</keyword>
<reference evidence="5 6" key="1">
    <citation type="journal article" date="2016" name="Mol. Biol. Evol.">
        <title>Comparative Genomics of Early-Diverging Mushroom-Forming Fungi Provides Insights into the Origins of Lignocellulose Decay Capabilities.</title>
        <authorList>
            <person name="Nagy L.G."/>
            <person name="Riley R."/>
            <person name="Tritt A."/>
            <person name="Adam C."/>
            <person name="Daum C."/>
            <person name="Floudas D."/>
            <person name="Sun H."/>
            <person name="Yadav J.S."/>
            <person name="Pangilinan J."/>
            <person name="Larsson K.H."/>
            <person name="Matsuura K."/>
            <person name="Barry K."/>
            <person name="Labutti K."/>
            <person name="Kuo R."/>
            <person name="Ohm R.A."/>
            <person name="Bhattacharya S.S."/>
            <person name="Shirouzu T."/>
            <person name="Yoshinaga Y."/>
            <person name="Martin F.M."/>
            <person name="Grigoriev I.V."/>
            <person name="Hibbett D.S."/>
        </authorList>
    </citation>
    <scope>NUCLEOTIDE SEQUENCE [LARGE SCALE GENOMIC DNA]</scope>
    <source>
        <strain evidence="5 6">TUFC12733</strain>
    </source>
</reference>